<proteinExistence type="predicted"/>
<accession>C1H1U4</accession>
<protein>
    <submittedName>
        <fullName evidence="1">Uncharacterized protein</fullName>
    </submittedName>
</protein>
<dbReference type="RefSeq" id="XP_015699629.1">
    <property type="nucleotide sequence ID" value="XM_015845403.1"/>
</dbReference>
<dbReference type="Proteomes" id="UP000002059">
    <property type="component" value="Partially assembled WGS sequence"/>
</dbReference>
<dbReference type="VEuPathDB" id="FungiDB:PAAG_04880"/>
<evidence type="ECO:0000313" key="2">
    <source>
        <dbReference type="Proteomes" id="UP000002059"/>
    </source>
</evidence>
<dbReference type="HOGENOM" id="CLU_2073852_0_0_1"/>
<keyword evidence="2" id="KW-1185">Reference proteome</keyword>
<organism evidence="1 2">
    <name type="scientific">Paracoccidioides lutzii (strain ATCC MYA-826 / Pb01)</name>
    <name type="common">Paracoccidioides brasiliensis</name>
    <dbReference type="NCBI Taxonomy" id="502779"/>
    <lineage>
        <taxon>Eukaryota</taxon>
        <taxon>Fungi</taxon>
        <taxon>Dikarya</taxon>
        <taxon>Ascomycota</taxon>
        <taxon>Pezizomycotina</taxon>
        <taxon>Eurotiomycetes</taxon>
        <taxon>Eurotiomycetidae</taxon>
        <taxon>Onygenales</taxon>
        <taxon>Ajellomycetaceae</taxon>
        <taxon>Paracoccidioides</taxon>
    </lineage>
</organism>
<gene>
    <name evidence="1" type="ORF">PAAG_04880</name>
</gene>
<sequence>MATVFVCPSRPTRNQPPRPSAFFSGLALLLSPTPDQMEIVKQFSQTDSRGIALPGNLIEAIKQQQSNFPGRLSRVLTPCSIANRSLYQLLSALSCSIHDITRSLSVTFQGDSAILAQQ</sequence>
<dbReference type="EMBL" id="KN294003">
    <property type="protein sequence ID" value="EEH33831.2"/>
    <property type="molecule type" value="Genomic_DNA"/>
</dbReference>
<name>C1H1U4_PARBA</name>
<dbReference type="KEGG" id="pbl:PAAG_04880"/>
<reference evidence="1 2" key="1">
    <citation type="journal article" date="2011" name="PLoS Genet.">
        <title>Comparative genomic analysis of human fungal pathogens causing paracoccidioidomycosis.</title>
        <authorList>
            <person name="Desjardins C.A."/>
            <person name="Champion M.D."/>
            <person name="Holder J.W."/>
            <person name="Muszewska A."/>
            <person name="Goldberg J."/>
            <person name="Bailao A.M."/>
            <person name="Brigido M.M."/>
            <person name="Ferreira M.E."/>
            <person name="Garcia A.M."/>
            <person name="Grynberg M."/>
            <person name="Gujja S."/>
            <person name="Heiman D.I."/>
            <person name="Henn M.R."/>
            <person name="Kodira C.D."/>
            <person name="Leon-Narvaez H."/>
            <person name="Longo L.V."/>
            <person name="Ma L.J."/>
            <person name="Malavazi I."/>
            <person name="Matsuo A.L."/>
            <person name="Morais F.V."/>
            <person name="Pereira M."/>
            <person name="Rodriguez-Brito S."/>
            <person name="Sakthikumar S."/>
            <person name="Salem-Izacc S.M."/>
            <person name="Sykes S.M."/>
            <person name="Teixeira M.M."/>
            <person name="Vallejo M.C."/>
            <person name="Walter M.E."/>
            <person name="Yandava C."/>
            <person name="Young S."/>
            <person name="Zeng Q."/>
            <person name="Zucker J."/>
            <person name="Felipe M.S."/>
            <person name="Goldman G.H."/>
            <person name="Haas B.J."/>
            <person name="McEwen J.G."/>
            <person name="Nino-Vega G."/>
            <person name="Puccia R."/>
            <person name="San-Blas G."/>
            <person name="Soares C.M."/>
            <person name="Birren B.W."/>
            <person name="Cuomo C.A."/>
        </authorList>
    </citation>
    <scope>NUCLEOTIDE SEQUENCE [LARGE SCALE GENOMIC DNA]</scope>
    <source>
        <strain evidence="2">ATCC MYA-826 / Pb01</strain>
    </source>
</reference>
<dbReference type="AlphaFoldDB" id="C1H1U4"/>
<evidence type="ECO:0000313" key="1">
    <source>
        <dbReference type="EMBL" id="EEH33831.2"/>
    </source>
</evidence>
<dbReference type="GeneID" id="9096553"/>